<dbReference type="InterPro" id="IPR044861">
    <property type="entry name" value="IPNS-like_FE2OG_OXY"/>
</dbReference>
<name>A0A8H3IPQ0_9LECA</name>
<feature type="domain" description="Isopenicillin N synthase-like Fe(2+) 2OG dioxygenase" evidence="3">
    <location>
        <begin position="188"/>
        <end position="297"/>
    </location>
</feature>
<comment type="caution">
    <text evidence="4">The sequence shown here is derived from an EMBL/GenBank/DDBJ whole genome shotgun (WGS) entry which is preliminary data.</text>
</comment>
<dbReference type="SUPFAM" id="SSF51197">
    <property type="entry name" value="Clavaminate synthase-like"/>
    <property type="match status" value="1"/>
</dbReference>
<reference evidence="4" key="1">
    <citation type="submission" date="2021-03" db="EMBL/GenBank/DDBJ databases">
        <authorList>
            <person name="Tagirdzhanova G."/>
        </authorList>
    </citation>
    <scope>NUCLEOTIDE SEQUENCE</scope>
</reference>
<dbReference type="AlphaFoldDB" id="A0A8H3IPQ0"/>
<evidence type="ECO:0000313" key="4">
    <source>
        <dbReference type="EMBL" id="CAF9921429.1"/>
    </source>
</evidence>
<organism evidence="4 5">
    <name type="scientific">Heterodermia speciosa</name>
    <dbReference type="NCBI Taxonomy" id="116794"/>
    <lineage>
        <taxon>Eukaryota</taxon>
        <taxon>Fungi</taxon>
        <taxon>Dikarya</taxon>
        <taxon>Ascomycota</taxon>
        <taxon>Pezizomycotina</taxon>
        <taxon>Lecanoromycetes</taxon>
        <taxon>OSLEUM clade</taxon>
        <taxon>Lecanoromycetidae</taxon>
        <taxon>Caliciales</taxon>
        <taxon>Physciaceae</taxon>
        <taxon>Heterodermia</taxon>
    </lineage>
</organism>
<evidence type="ECO:0000256" key="1">
    <source>
        <dbReference type="ARBA" id="ARBA00008056"/>
    </source>
</evidence>
<sequence length="392" mass="43643">MEAYLFLNFKILLAPKNHAIHRNNVKDCSSLENLKLQSDTMEEVEDTDAQALSFLASEGFLPLILAGHKGMPEAYSNLFHSSRQFFDLPEDSFHKTTFQAASGSAASEEGYSDLPGEKSILTVKSISRCPELLKQQVETAWNMTGALLLDITRQIASTLGLQLNVFDPFVEPCSVLPREKRTPTLLRMFRYIRPQEGEATINAERHKDIGLLSLVIGHSPGLEVLDTATGLWKAIESEEFVPEGAKIRSGGLTATLLVGETMSLLTRGRYKAGVHRVLCAPDREHAYRFSIVYTLRPAVAPLYTKDFESEIVGHFAPEEEMDGQSSKELFERIRSSHWNVNVVKDLREEQQKRLRAKAIATGTHDLDGYVERYAPPPGPPPGRDCSDIISTG</sequence>
<keyword evidence="5" id="KW-1185">Reference proteome</keyword>
<dbReference type="OrthoDB" id="288590at2759"/>
<gene>
    <name evidence="4" type="ORF">HETSPECPRED_004539</name>
</gene>
<evidence type="ECO:0000256" key="2">
    <source>
        <dbReference type="SAM" id="MobiDB-lite"/>
    </source>
</evidence>
<evidence type="ECO:0000313" key="5">
    <source>
        <dbReference type="Proteomes" id="UP000664521"/>
    </source>
</evidence>
<dbReference type="EMBL" id="CAJPDS010000028">
    <property type="protein sequence ID" value="CAF9921429.1"/>
    <property type="molecule type" value="Genomic_DNA"/>
</dbReference>
<dbReference type="InterPro" id="IPR027443">
    <property type="entry name" value="IPNS-like_sf"/>
</dbReference>
<protein>
    <recommendedName>
        <fullName evidence="3">Isopenicillin N synthase-like Fe(2+) 2OG dioxygenase domain-containing protein</fullName>
    </recommendedName>
</protein>
<dbReference type="InterPro" id="IPR050231">
    <property type="entry name" value="Iron_ascorbate_oxido_reductase"/>
</dbReference>
<dbReference type="Gene3D" id="2.60.120.330">
    <property type="entry name" value="B-lactam Antibiotic, Isopenicillin N Synthase, Chain"/>
    <property type="match status" value="1"/>
</dbReference>
<evidence type="ECO:0000259" key="3">
    <source>
        <dbReference type="Pfam" id="PF03171"/>
    </source>
</evidence>
<comment type="similarity">
    <text evidence="1">Belongs to the iron/ascorbate-dependent oxidoreductase family.</text>
</comment>
<feature type="region of interest" description="Disordered" evidence="2">
    <location>
        <begin position="368"/>
        <end position="392"/>
    </location>
</feature>
<dbReference type="PANTHER" id="PTHR47990">
    <property type="entry name" value="2-OXOGLUTARATE (2OG) AND FE(II)-DEPENDENT OXYGENASE SUPERFAMILY PROTEIN-RELATED"/>
    <property type="match status" value="1"/>
</dbReference>
<proteinExistence type="inferred from homology"/>
<dbReference type="Pfam" id="PF03171">
    <property type="entry name" value="2OG-FeII_Oxy"/>
    <property type="match status" value="1"/>
</dbReference>
<accession>A0A8H3IPQ0</accession>
<dbReference type="Proteomes" id="UP000664521">
    <property type="component" value="Unassembled WGS sequence"/>
</dbReference>